<protein>
    <submittedName>
        <fullName evidence="2">Uncharacterized protein</fullName>
    </submittedName>
</protein>
<evidence type="ECO:0000256" key="1">
    <source>
        <dbReference type="SAM" id="MobiDB-lite"/>
    </source>
</evidence>
<evidence type="ECO:0000313" key="2">
    <source>
        <dbReference type="EMBL" id="KRX09873.1"/>
    </source>
</evidence>
<feature type="region of interest" description="Disordered" evidence="1">
    <location>
        <begin position="1"/>
        <end position="54"/>
    </location>
</feature>
<dbReference type="InParanoid" id="A0A0V0R5V1"/>
<name>A0A0V0R5V1_PSEPJ</name>
<dbReference type="EMBL" id="LDAU01000043">
    <property type="protein sequence ID" value="KRX09873.1"/>
    <property type="molecule type" value="Genomic_DNA"/>
</dbReference>
<comment type="caution">
    <text evidence="2">The sequence shown here is derived from an EMBL/GenBank/DDBJ whole genome shotgun (WGS) entry which is preliminary data.</text>
</comment>
<evidence type="ECO:0000313" key="3">
    <source>
        <dbReference type="Proteomes" id="UP000054937"/>
    </source>
</evidence>
<dbReference type="AlphaFoldDB" id="A0A0V0R5V1"/>
<organism evidence="2 3">
    <name type="scientific">Pseudocohnilembus persalinus</name>
    <name type="common">Ciliate</name>
    <dbReference type="NCBI Taxonomy" id="266149"/>
    <lineage>
        <taxon>Eukaryota</taxon>
        <taxon>Sar</taxon>
        <taxon>Alveolata</taxon>
        <taxon>Ciliophora</taxon>
        <taxon>Intramacronucleata</taxon>
        <taxon>Oligohymenophorea</taxon>
        <taxon>Scuticociliatia</taxon>
        <taxon>Philasterida</taxon>
        <taxon>Pseudocohnilembidae</taxon>
        <taxon>Pseudocohnilembus</taxon>
    </lineage>
</organism>
<feature type="compositionally biased region" description="Basic and acidic residues" evidence="1">
    <location>
        <begin position="1"/>
        <end position="12"/>
    </location>
</feature>
<feature type="compositionally biased region" description="Polar residues" evidence="1">
    <location>
        <begin position="13"/>
        <end position="53"/>
    </location>
</feature>
<proteinExistence type="predicted"/>
<reference evidence="2 3" key="1">
    <citation type="journal article" date="2015" name="Sci. Rep.">
        <title>Genome of the facultative scuticociliatosis pathogen Pseudocohnilembus persalinus provides insight into its virulence through horizontal gene transfer.</title>
        <authorList>
            <person name="Xiong J."/>
            <person name="Wang G."/>
            <person name="Cheng J."/>
            <person name="Tian M."/>
            <person name="Pan X."/>
            <person name="Warren A."/>
            <person name="Jiang C."/>
            <person name="Yuan D."/>
            <person name="Miao W."/>
        </authorList>
    </citation>
    <scope>NUCLEOTIDE SEQUENCE [LARGE SCALE GENOMIC DNA]</scope>
    <source>
        <strain evidence="2">36N120E</strain>
    </source>
</reference>
<dbReference type="Proteomes" id="UP000054937">
    <property type="component" value="Unassembled WGS sequence"/>
</dbReference>
<accession>A0A0V0R5V1</accession>
<keyword evidence="3" id="KW-1185">Reference proteome</keyword>
<sequence>METEGNKIKNEQEIQNFNQSLQKSKSYNEQPKSASQKRVNAFQDQKQDFTTPKNSKKLYIELEKLISQKEQENSQSAQNQLDFASTQKKYVKKLRETDFSLPEKLSQPNSQRESKDCLFYKFIANSQKPLKKRKDPVFTGNAMSRLN</sequence>
<gene>
    <name evidence="2" type="ORF">PPERSA_03935</name>
</gene>